<dbReference type="SUPFAM" id="SSF56235">
    <property type="entry name" value="N-terminal nucleophile aminohydrolases (Ntn hydrolases)"/>
    <property type="match status" value="1"/>
</dbReference>
<feature type="non-terminal residue" evidence="11">
    <location>
        <position position="234"/>
    </location>
</feature>
<evidence type="ECO:0000256" key="1">
    <source>
        <dbReference type="ARBA" id="ARBA00001198"/>
    </source>
</evidence>
<dbReference type="RefSeq" id="XP_016436056.1">
    <property type="nucleotide sequence ID" value="XM_016580570.1"/>
</dbReference>
<dbReference type="OrthoDB" id="429533at2759"/>
<protein>
    <recommendedName>
        <fullName evidence="10">Proteasome subunit beta</fullName>
    </recommendedName>
</protein>
<dbReference type="InterPro" id="IPR016050">
    <property type="entry name" value="Proteasome_bsu_CS"/>
</dbReference>
<dbReference type="InterPro" id="IPR000243">
    <property type="entry name" value="Pept_T1A_subB"/>
</dbReference>
<dbReference type="InterPro" id="IPR029055">
    <property type="entry name" value="Ntn_hydrolases_N"/>
</dbReference>
<dbReference type="STRING" id="4097.A0A1S3X846"/>
<evidence type="ECO:0000256" key="9">
    <source>
        <dbReference type="PIRSR" id="PIRSR600243-1"/>
    </source>
</evidence>
<keyword evidence="8 10" id="KW-0539">Nucleus</keyword>
<evidence type="ECO:0000256" key="2">
    <source>
        <dbReference type="ARBA" id="ARBA00002000"/>
    </source>
</evidence>
<comment type="subunit">
    <text evidence="10">Component of the proteasome complex.</text>
</comment>
<comment type="similarity">
    <text evidence="10">Belongs to the peptidase T1B family.</text>
</comment>
<dbReference type="OMA" id="MHLIYES"/>
<dbReference type="GO" id="GO:0004298">
    <property type="term" value="F:threonine-type endopeptidase activity"/>
    <property type="evidence" value="ECO:0007669"/>
    <property type="project" value="UniProtKB-KW"/>
</dbReference>
<dbReference type="Gene3D" id="3.60.20.10">
    <property type="entry name" value="Glutamine Phosphoribosylpyrophosphate, subunit 1, domain 1"/>
    <property type="match status" value="1"/>
</dbReference>
<dbReference type="PANTHER" id="PTHR32194">
    <property type="entry name" value="METALLOPROTEASE TLDD"/>
    <property type="match status" value="1"/>
</dbReference>
<dbReference type="PROSITE" id="PS51476">
    <property type="entry name" value="PROTEASOME_BETA_2"/>
    <property type="match status" value="1"/>
</dbReference>
<evidence type="ECO:0000256" key="5">
    <source>
        <dbReference type="ARBA" id="ARBA00022698"/>
    </source>
</evidence>
<evidence type="ECO:0000256" key="8">
    <source>
        <dbReference type="ARBA" id="ARBA00023242"/>
    </source>
</evidence>
<accession>A0A1S3X846</accession>
<dbReference type="PROSITE" id="PS00854">
    <property type="entry name" value="PROTEASOME_BETA_1"/>
    <property type="match status" value="1"/>
</dbReference>
<evidence type="ECO:0000256" key="7">
    <source>
        <dbReference type="ARBA" id="ARBA00022942"/>
    </source>
</evidence>
<dbReference type="GO" id="GO:0043161">
    <property type="term" value="P:proteasome-mediated ubiquitin-dependent protein catabolic process"/>
    <property type="evidence" value="ECO:0000318"/>
    <property type="project" value="GO_Central"/>
</dbReference>
<dbReference type="InterPro" id="IPR001353">
    <property type="entry name" value="Proteasome_sua/b"/>
</dbReference>
<comment type="function">
    <text evidence="2">The proteasome is a multicatalytic proteinase complex which is characterized by its ability to cleave peptides with Arg, Phe, Tyr, Leu, and Glu adjacent to the leaving group at neutral or slightly basic pH. The proteasome has an ATP-dependent proteolytic activity.</text>
</comment>
<dbReference type="PRINTS" id="PR00141">
    <property type="entry name" value="PROTEASOME"/>
</dbReference>
<keyword evidence="5" id="KW-0888">Threonine protease</keyword>
<comment type="function">
    <text evidence="10">Component of the proteasome, a multicatalytic proteinase complex which is characterized by its ability to cleave peptides with Arg, Phe, Tyr, Leu, and Glu adjacent to the leaving group at neutral or slightly basic pH. The proteasome has an ATP-dependent proteolytic activity.</text>
</comment>
<reference evidence="11" key="1">
    <citation type="submission" date="2025-08" db="UniProtKB">
        <authorList>
            <consortium name="RefSeq"/>
        </authorList>
    </citation>
    <scope>IDENTIFICATION</scope>
</reference>
<dbReference type="GO" id="GO:0004175">
    <property type="term" value="F:endopeptidase activity"/>
    <property type="evidence" value="ECO:0000318"/>
    <property type="project" value="GO_Central"/>
</dbReference>
<keyword evidence="7 10" id="KW-0647">Proteasome</keyword>
<keyword evidence="6" id="KW-0378">Hydrolase</keyword>
<evidence type="ECO:0000256" key="10">
    <source>
        <dbReference type="RuleBase" id="RU004203"/>
    </source>
</evidence>
<comment type="catalytic activity">
    <reaction evidence="1">
        <text>Cleavage of peptide bonds with very broad specificity.</text>
        <dbReference type="EC" id="3.4.25.1"/>
    </reaction>
</comment>
<dbReference type="KEGG" id="nta:107762226"/>
<dbReference type="GO" id="GO:0005829">
    <property type="term" value="C:cytosol"/>
    <property type="evidence" value="ECO:0000318"/>
    <property type="project" value="GO_Central"/>
</dbReference>
<feature type="active site" description="Nucleophile" evidence="9">
    <location>
        <position position="41"/>
    </location>
</feature>
<name>A0A1S3X846_TOBAC</name>
<dbReference type="PANTHER" id="PTHR32194:SF4">
    <property type="entry name" value="PROTEASOME SUBUNIT BETA TYPE-7"/>
    <property type="match status" value="1"/>
</dbReference>
<evidence type="ECO:0000256" key="4">
    <source>
        <dbReference type="ARBA" id="ARBA00022670"/>
    </source>
</evidence>
<evidence type="ECO:0000256" key="6">
    <source>
        <dbReference type="ARBA" id="ARBA00022801"/>
    </source>
</evidence>
<evidence type="ECO:0000256" key="3">
    <source>
        <dbReference type="ARBA" id="ARBA00022490"/>
    </source>
</evidence>
<dbReference type="InterPro" id="IPR023333">
    <property type="entry name" value="Proteasome_suB-type"/>
</dbReference>
<dbReference type="PaxDb" id="4097-A0A1S3X846"/>
<gene>
    <name evidence="11" type="primary">LOC107762226</name>
</gene>
<evidence type="ECO:0000313" key="11">
    <source>
        <dbReference type="RefSeq" id="XP_016436056.1"/>
    </source>
</evidence>
<keyword evidence="4" id="KW-0645">Protease</keyword>
<dbReference type="CDD" id="cd03763">
    <property type="entry name" value="proteasome_beta_type_7"/>
    <property type="match status" value="1"/>
</dbReference>
<dbReference type="AlphaFoldDB" id="A0A1S3X846"/>
<organism evidence="11">
    <name type="scientific">Nicotiana tabacum</name>
    <name type="common">Common tobacco</name>
    <dbReference type="NCBI Taxonomy" id="4097"/>
    <lineage>
        <taxon>Eukaryota</taxon>
        <taxon>Viridiplantae</taxon>
        <taxon>Streptophyta</taxon>
        <taxon>Embryophyta</taxon>
        <taxon>Tracheophyta</taxon>
        <taxon>Spermatophyta</taxon>
        <taxon>Magnoliopsida</taxon>
        <taxon>eudicotyledons</taxon>
        <taxon>Gunneridae</taxon>
        <taxon>Pentapetalae</taxon>
        <taxon>asterids</taxon>
        <taxon>lamiids</taxon>
        <taxon>Solanales</taxon>
        <taxon>Solanaceae</taxon>
        <taxon>Nicotianoideae</taxon>
        <taxon>Nicotianeae</taxon>
        <taxon>Nicotiana</taxon>
    </lineage>
</organism>
<dbReference type="GO" id="GO:0019774">
    <property type="term" value="C:proteasome core complex, beta-subunit complex"/>
    <property type="evidence" value="ECO:0000318"/>
    <property type="project" value="GO_Central"/>
</dbReference>
<dbReference type="GO" id="GO:0005634">
    <property type="term" value="C:nucleus"/>
    <property type="evidence" value="ECO:0000318"/>
    <property type="project" value="GO_Central"/>
</dbReference>
<dbReference type="Pfam" id="PF00227">
    <property type="entry name" value="Proteasome"/>
    <property type="match status" value="2"/>
</dbReference>
<keyword evidence="3 10" id="KW-0963">Cytoplasm</keyword>
<comment type="subcellular location">
    <subcellularLocation>
        <location evidence="10">Cytoplasm</location>
    </subcellularLocation>
    <subcellularLocation>
        <location evidence="10">Nucleus</location>
    </subcellularLocation>
</comment>
<proteinExistence type="inferred from homology"/>
<sequence length="234" mass="25063">MTAKATMDVPQKGGFSFDLCRRNEMLVNKGLRAPSFLKTGTTIVGLIFQDGVILGADTRATEGPIVADKNCEKIHYMAPNIYCCGAGTAADTEAVTGNELYIRILAVFGNYMVSSQLKLHRFHTGRESRVVTALTLLKSHLFSYQGHVSAALVLGGVDVTGPHLHTIYPHGSTDTLPYATMGSGSLAAMAIFESKYREGMNRDEGIKLVAEAILSGVFNDLGSGSNVDICVITK</sequence>